<dbReference type="GO" id="GO:0003887">
    <property type="term" value="F:DNA-directed DNA polymerase activity"/>
    <property type="evidence" value="ECO:0007669"/>
    <property type="project" value="InterPro"/>
</dbReference>
<dbReference type="Pfam" id="PF04364">
    <property type="entry name" value="DNA_pol3_chi"/>
    <property type="match status" value="1"/>
</dbReference>
<name>A0A8D4LKE4_9PAST</name>
<dbReference type="GO" id="GO:0006260">
    <property type="term" value="P:DNA replication"/>
    <property type="evidence" value="ECO:0007669"/>
    <property type="project" value="InterPro"/>
</dbReference>
<organism evidence="1 2">
    <name type="scientific">Mergibacter septicus</name>
    <dbReference type="NCBI Taxonomy" id="221402"/>
    <lineage>
        <taxon>Bacteria</taxon>
        <taxon>Pseudomonadati</taxon>
        <taxon>Pseudomonadota</taxon>
        <taxon>Gammaproteobacteria</taxon>
        <taxon>Pasteurellales</taxon>
        <taxon>Pasteurellaceae</taxon>
        <taxon>Mergibacter</taxon>
    </lineage>
</organism>
<protein>
    <submittedName>
        <fullName evidence="1">DNA polymerase III subunit chi</fullName>
    </submittedName>
</protein>
<dbReference type="EMBL" id="CP022011">
    <property type="protein sequence ID" value="QDJ14395.1"/>
    <property type="molecule type" value="Genomic_DNA"/>
</dbReference>
<reference evidence="1" key="1">
    <citation type="submission" date="2017-06" db="EMBL/GenBank/DDBJ databases">
        <title>Genome sequencing of pathogenic and non-pathogenic strains within Bisgaard taxon 40.</title>
        <authorList>
            <person name="Ladner J.T."/>
            <person name="Lovett S.P."/>
            <person name="Koroleva G."/>
            <person name="Lorch J.M."/>
        </authorList>
    </citation>
    <scope>NUCLEOTIDE SEQUENCE</scope>
    <source>
        <strain evidence="1">27576-1-I1</strain>
    </source>
</reference>
<sequence length="148" mass="17101">MAKQALFYLLQQNNTLNQLTADEALACDLAAQAWRLGKKVLLACEDEQQAFRLDDALWQRHPDQFVPHNLSGELTGYAGTPVEICWVGKRNSQQRDILINLQQTVPDFVYLFHQVIDFVASDEQKKILARERYKQYRALGFEMKTEQA</sequence>
<dbReference type="GO" id="GO:0003677">
    <property type="term" value="F:DNA binding"/>
    <property type="evidence" value="ECO:0007669"/>
    <property type="project" value="InterPro"/>
</dbReference>
<dbReference type="Gene3D" id="3.40.50.10110">
    <property type="entry name" value="DNA polymerase III subunit chi"/>
    <property type="match status" value="1"/>
</dbReference>
<dbReference type="AlphaFoldDB" id="A0A8D4LKE4"/>
<accession>A0A8D4LKE4</accession>
<proteinExistence type="predicted"/>
<dbReference type="InterPro" id="IPR036768">
    <property type="entry name" value="PolIII_chi_sf"/>
</dbReference>
<dbReference type="GO" id="GO:0032298">
    <property type="term" value="P:positive regulation of DNA-templated DNA replication initiation"/>
    <property type="evidence" value="ECO:0007669"/>
    <property type="project" value="TreeGrafter"/>
</dbReference>
<dbReference type="PANTHER" id="PTHR38767:SF1">
    <property type="entry name" value="DNA POLYMERASE III SUBUNIT CHI"/>
    <property type="match status" value="1"/>
</dbReference>
<gene>
    <name evidence="1" type="ORF">CEP48_02720</name>
</gene>
<dbReference type="Proteomes" id="UP000955338">
    <property type="component" value="Chromosome"/>
</dbReference>
<evidence type="ECO:0000313" key="2">
    <source>
        <dbReference type="Proteomes" id="UP000955338"/>
    </source>
</evidence>
<keyword evidence="2" id="KW-1185">Reference proteome</keyword>
<evidence type="ECO:0000313" key="1">
    <source>
        <dbReference type="EMBL" id="QDJ14395.1"/>
    </source>
</evidence>
<dbReference type="SUPFAM" id="SSF102400">
    <property type="entry name" value="DNA polymerase III chi subunit"/>
    <property type="match status" value="1"/>
</dbReference>
<dbReference type="RefSeq" id="WP_261919526.1">
    <property type="nucleotide sequence ID" value="NZ_CP022011.1"/>
</dbReference>
<dbReference type="InterPro" id="IPR007459">
    <property type="entry name" value="DNA_pol3_chi"/>
</dbReference>
<dbReference type="PANTHER" id="PTHR38767">
    <property type="entry name" value="DNA POLYMERASE III SUBUNIT CHI"/>
    <property type="match status" value="1"/>
</dbReference>